<feature type="active site" evidence="12">
    <location>
        <position position="263"/>
    </location>
</feature>
<evidence type="ECO:0000256" key="8">
    <source>
        <dbReference type="ARBA" id="ARBA00022670"/>
    </source>
</evidence>
<feature type="domain" description="AB hydrolase-1" evidence="14">
    <location>
        <begin position="40"/>
        <end position="292"/>
    </location>
</feature>
<dbReference type="EMBL" id="QXJC01000007">
    <property type="protein sequence ID" value="RID97465.1"/>
    <property type="molecule type" value="Genomic_DNA"/>
</dbReference>
<dbReference type="PIRSF" id="PIRSF006431">
    <property type="entry name" value="Pept_S33"/>
    <property type="match status" value="1"/>
</dbReference>
<dbReference type="PANTHER" id="PTHR43722">
    <property type="entry name" value="PROLINE IMINOPEPTIDASE"/>
    <property type="match status" value="1"/>
</dbReference>
<evidence type="ECO:0000256" key="5">
    <source>
        <dbReference type="ARBA" id="ARBA00021843"/>
    </source>
</evidence>
<evidence type="ECO:0000256" key="9">
    <source>
        <dbReference type="ARBA" id="ARBA00022801"/>
    </source>
</evidence>
<dbReference type="InterPro" id="IPR000073">
    <property type="entry name" value="AB_hydrolase_1"/>
</dbReference>
<keyword evidence="6 11" id="KW-0031">Aminopeptidase</keyword>
<comment type="caution">
    <text evidence="15">The sequence shown here is derived from an EMBL/GenBank/DDBJ whole genome shotgun (WGS) entry which is preliminary data.</text>
</comment>
<dbReference type="InterPro" id="IPR005944">
    <property type="entry name" value="Pro_iminopeptidase"/>
</dbReference>
<dbReference type="InterPro" id="IPR002410">
    <property type="entry name" value="Peptidase_S33"/>
</dbReference>
<proteinExistence type="inferred from homology"/>
<gene>
    <name evidence="15" type="primary">pip</name>
    <name evidence="15" type="ORF">D3F03_14515</name>
</gene>
<dbReference type="SUPFAM" id="SSF53474">
    <property type="entry name" value="alpha/beta-Hydrolases"/>
    <property type="match status" value="1"/>
</dbReference>
<evidence type="ECO:0000256" key="11">
    <source>
        <dbReference type="PIRNR" id="PIRNR006431"/>
    </source>
</evidence>
<keyword evidence="16" id="KW-1185">Reference proteome</keyword>
<feature type="active site" description="Nucleophile" evidence="12">
    <location>
        <position position="114"/>
    </location>
</feature>
<evidence type="ECO:0000256" key="13">
    <source>
        <dbReference type="RuleBase" id="RU003421"/>
    </source>
</evidence>
<evidence type="ECO:0000313" key="16">
    <source>
        <dbReference type="Proteomes" id="UP000266302"/>
    </source>
</evidence>
<organism evidence="15 16">
    <name type="scientific">Simplicispira hankyongi</name>
    <dbReference type="NCBI Taxonomy" id="2315688"/>
    <lineage>
        <taxon>Bacteria</taxon>
        <taxon>Pseudomonadati</taxon>
        <taxon>Pseudomonadota</taxon>
        <taxon>Betaproteobacteria</taxon>
        <taxon>Burkholderiales</taxon>
        <taxon>Comamonadaceae</taxon>
        <taxon>Simplicispira</taxon>
    </lineage>
</organism>
<protein>
    <recommendedName>
        <fullName evidence="5 11">Proline iminopeptidase</fullName>
        <shortName evidence="11">PIP</shortName>
        <ecNumber evidence="4 11">3.4.11.5</ecNumber>
    </recommendedName>
    <alternativeName>
        <fullName evidence="10 11">Prolyl aminopeptidase</fullName>
    </alternativeName>
</protein>
<comment type="catalytic activity">
    <reaction evidence="1 11 13">
        <text>Release of N-terminal proline from a peptide.</text>
        <dbReference type="EC" id="3.4.11.5"/>
    </reaction>
</comment>
<evidence type="ECO:0000313" key="15">
    <source>
        <dbReference type="EMBL" id="RID97465.1"/>
    </source>
</evidence>
<evidence type="ECO:0000256" key="1">
    <source>
        <dbReference type="ARBA" id="ARBA00001585"/>
    </source>
</evidence>
<dbReference type="PANTHER" id="PTHR43722:SF1">
    <property type="entry name" value="PROLINE IMINOPEPTIDASE"/>
    <property type="match status" value="1"/>
</dbReference>
<keyword evidence="7 11" id="KW-0963">Cytoplasm</keyword>
<evidence type="ECO:0000256" key="3">
    <source>
        <dbReference type="ARBA" id="ARBA00010088"/>
    </source>
</evidence>
<evidence type="ECO:0000256" key="7">
    <source>
        <dbReference type="ARBA" id="ARBA00022490"/>
    </source>
</evidence>
<dbReference type="Pfam" id="PF00561">
    <property type="entry name" value="Abhydrolase_1"/>
    <property type="match status" value="1"/>
</dbReference>
<dbReference type="OrthoDB" id="9796770at2"/>
<sequence>MSAMAGPLFPETVPLRTLRLAVGDGHVLHVEECGRPDGVPVVFLHGGPGSGCSPAQRRFFDPERFRAVLFDQRGCGRSTPLGGLQANTTAHLLADIERIREALGIERWIVFGGSWGSLLALAYARQHAERIAGLVLRGIFLSSADELQRYAQGSDHGVPQAWEAFAAGVPAAERGDLLHAYTSRLLSRDLSVRQGAARHWLDYERALMGEAPLESSPDARQLAKAAVLAHYLAQRCFVDDAELLASCACFRHLPAVIVQGSEDPVCPPRTAMRLHRAWPEAEWRLVAGGRHGASTPDIAAACIAALGRVASRSGI</sequence>
<comment type="similarity">
    <text evidence="3 11 13">Belongs to the peptidase S33 family.</text>
</comment>
<dbReference type="Proteomes" id="UP000266302">
    <property type="component" value="Unassembled WGS sequence"/>
</dbReference>
<evidence type="ECO:0000256" key="10">
    <source>
        <dbReference type="ARBA" id="ARBA00029605"/>
    </source>
</evidence>
<evidence type="ECO:0000256" key="12">
    <source>
        <dbReference type="PIRSR" id="PIRSR006431-1"/>
    </source>
</evidence>
<feature type="active site" description="Proton donor" evidence="12">
    <location>
        <position position="291"/>
    </location>
</feature>
<dbReference type="InterPro" id="IPR029058">
    <property type="entry name" value="AB_hydrolase_fold"/>
</dbReference>
<dbReference type="Gene3D" id="3.40.50.1820">
    <property type="entry name" value="alpha/beta hydrolase"/>
    <property type="match status" value="1"/>
</dbReference>
<dbReference type="GO" id="GO:0004177">
    <property type="term" value="F:aminopeptidase activity"/>
    <property type="evidence" value="ECO:0007669"/>
    <property type="project" value="UniProtKB-UniRule"/>
</dbReference>
<dbReference type="NCBIfam" id="TIGR01249">
    <property type="entry name" value="pro_imino_pep_1"/>
    <property type="match status" value="1"/>
</dbReference>
<evidence type="ECO:0000256" key="2">
    <source>
        <dbReference type="ARBA" id="ARBA00004496"/>
    </source>
</evidence>
<evidence type="ECO:0000256" key="4">
    <source>
        <dbReference type="ARBA" id="ARBA00012568"/>
    </source>
</evidence>
<dbReference type="GO" id="GO:0006508">
    <property type="term" value="P:proteolysis"/>
    <property type="evidence" value="ECO:0007669"/>
    <property type="project" value="UniProtKB-KW"/>
</dbReference>
<dbReference type="AlphaFoldDB" id="A0A398C324"/>
<keyword evidence="9 11" id="KW-0378">Hydrolase</keyword>
<dbReference type="RefSeq" id="WP_119110132.1">
    <property type="nucleotide sequence ID" value="NZ_QXJC01000007.1"/>
</dbReference>
<accession>A0A398C324</accession>
<name>A0A398C324_9BURK</name>
<evidence type="ECO:0000259" key="14">
    <source>
        <dbReference type="Pfam" id="PF00561"/>
    </source>
</evidence>
<dbReference type="EC" id="3.4.11.5" evidence="4 11"/>
<comment type="subcellular location">
    <subcellularLocation>
        <location evidence="2 11">Cytoplasm</location>
    </subcellularLocation>
</comment>
<dbReference type="PRINTS" id="PR00793">
    <property type="entry name" value="PROAMNOPTASE"/>
</dbReference>
<reference evidence="15 16" key="1">
    <citation type="submission" date="2018-09" db="EMBL/GenBank/DDBJ databases">
        <title>Draft genome of Simplicispira sp. NY-02.</title>
        <authorList>
            <person name="Im W.T."/>
        </authorList>
    </citation>
    <scope>NUCLEOTIDE SEQUENCE [LARGE SCALE GENOMIC DNA]</scope>
    <source>
        <strain evidence="15 16">NY-02</strain>
    </source>
</reference>
<evidence type="ECO:0000256" key="6">
    <source>
        <dbReference type="ARBA" id="ARBA00022438"/>
    </source>
</evidence>
<dbReference type="GO" id="GO:0005737">
    <property type="term" value="C:cytoplasm"/>
    <property type="evidence" value="ECO:0007669"/>
    <property type="project" value="UniProtKB-SubCell"/>
</dbReference>
<keyword evidence="8 11" id="KW-0645">Protease</keyword>